<protein>
    <recommendedName>
        <fullName evidence="3">Phosphoglycerate mutase</fullName>
    </recommendedName>
</protein>
<dbReference type="Gene3D" id="3.40.50.1240">
    <property type="entry name" value="Phosphoglycerate mutase-like"/>
    <property type="match status" value="1"/>
</dbReference>
<dbReference type="InterPro" id="IPR029033">
    <property type="entry name" value="His_PPase_superfam"/>
</dbReference>
<sequence length="180" mass="20934">MKVGLIRHFKVERGYPDKMVSSNELLSWIKEYDDSPVELKEIDLKEIDWKRCYSSDLPRAVITAENVFEGEVQKMKELREITLAPILPQHVKLPLKLHFLFIRLAWMINHTSQPVSKRELRDTINVVLDKILNANENILIVSHGGIMMFLRKELLRRGFTGPKFNIANNGELYVFTKGSE</sequence>
<evidence type="ECO:0008006" key="3">
    <source>
        <dbReference type="Google" id="ProtNLM"/>
    </source>
</evidence>
<name>A0ABM8YNP3_9BACI</name>
<evidence type="ECO:0000313" key="1">
    <source>
        <dbReference type="EMBL" id="CAG9621595.1"/>
    </source>
</evidence>
<dbReference type="InterPro" id="IPR013078">
    <property type="entry name" value="His_Pase_superF_clade-1"/>
</dbReference>
<evidence type="ECO:0000313" key="2">
    <source>
        <dbReference type="Proteomes" id="UP000789833"/>
    </source>
</evidence>
<proteinExistence type="predicted"/>
<organism evidence="1 2">
    <name type="scientific">Sutcliffiella rhizosphaerae</name>
    <dbReference type="NCBI Taxonomy" id="2880967"/>
    <lineage>
        <taxon>Bacteria</taxon>
        <taxon>Bacillati</taxon>
        <taxon>Bacillota</taxon>
        <taxon>Bacilli</taxon>
        <taxon>Bacillales</taxon>
        <taxon>Bacillaceae</taxon>
        <taxon>Sutcliffiella</taxon>
    </lineage>
</organism>
<dbReference type="SUPFAM" id="SSF53254">
    <property type="entry name" value="Phosphoglycerate mutase-like"/>
    <property type="match status" value="1"/>
</dbReference>
<keyword evidence="2" id="KW-1185">Reference proteome</keyword>
<dbReference type="Pfam" id="PF00300">
    <property type="entry name" value="His_Phos_1"/>
    <property type="match status" value="1"/>
</dbReference>
<dbReference type="EMBL" id="CAKJTJ010000011">
    <property type="protein sequence ID" value="CAG9621595.1"/>
    <property type="molecule type" value="Genomic_DNA"/>
</dbReference>
<accession>A0ABM8YNP3</accession>
<gene>
    <name evidence="1" type="ORF">BACCIP111883_02368</name>
</gene>
<dbReference type="RefSeq" id="WP_230501472.1">
    <property type="nucleotide sequence ID" value="NZ_CAKJTJ010000011.1"/>
</dbReference>
<reference evidence="1 2" key="1">
    <citation type="submission" date="2021-10" db="EMBL/GenBank/DDBJ databases">
        <authorList>
            <person name="Criscuolo A."/>
        </authorList>
    </citation>
    <scope>NUCLEOTIDE SEQUENCE [LARGE SCALE GENOMIC DNA]</scope>
    <source>
        <strain evidence="2">CIP 111883</strain>
    </source>
</reference>
<comment type="caution">
    <text evidence="1">The sequence shown here is derived from an EMBL/GenBank/DDBJ whole genome shotgun (WGS) entry which is preliminary data.</text>
</comment>
<dbReference type="Proteomes" id="UP000789833">
    <property type="component" value="Unassembled WGS sequence"/>
</dbReference>